<feature type="signal peptide" evidence="1">
    <location>
        <begin position="1"/>
        <end position="17"/>
    </location>
</feature>
<evidence type="ECO:0000256" key="1">
    <source>
        <dbReference type="SAM" id="SignalP"/>
    </source>
</evidence>
<evidence type="ECO:0000313" key="2">
    <source>
        <dbReference type="EMBL" id="GGE40844.1"/>
    </source>
</evidence>
<proteinExistence type="predicted"/>
<dbReference type="Proteomes" id="UP000612855">
    <property type="component" value="Unassembled WGS sequence"/>
</dbReference>
<gene>
    <name evidence="2" type="ORF">GCM10011360_30480</name>
</gene>
<dbReference type="EMBL" id="BMFJ01000002">
    <property type="protein sequence ID" value="GGE40844.1"/>
    <property type="molecule type" value="Genomic_DNA"/>
</dbReference>
<name>A0A917AC76_9RHOB</name>
<sequence length="190" mass="20020">MIRACLLSLLFATPAAAFDIDFEKVFADHADEATRTGNTTRRLDLPGPVTVVETTLSDGSHIYFARDGSQQGAAGCTFSILIEVTAAALSCPGLVDAARADALAENLARSASFVAANTVPPVPEDRIPDLLQQRIADRTAAFLRTGMTCPDPASASGLMPVVRTATNPAFAALLDRLHETPRLPVALPCM</sequence>
<comment type="caution">
    <text evidence="2">The sequence shown here is derived from an EMBL/GenBank/DDBJ whole genome shotgun (WGS) entry which is preliminary data.</text>
</comment>
<accession>A0A917AC76</accession>
<reference evidence="3" key="1">
    <citation type="journal article" date="2019" name="Int. J. Syst. Evol. Microbiol.">
        <title>The Global Catalogue of Microorganisms (GCM) 10K type strain sequencing project: providing services to taxonomists for standard genome sequencing and annotation.</title>
        <authorList>
            <consortium name="The Broad Institute Genomics Platform"/>
            <consortium name="The Broad Institute Genome Sequencing Center for Infectious Disease"/>
            <person name="Wu L."/>
            <person name="Ma J."/>
        </authorList>
    </citation>
    <scope>NUCLEOTIDE SEQUENCE [LARGE SCALE GENOMIC DNA]</scope>
    <source>
        <strain evidence="3">CGMCC 1.12664</strain>
    </source>
</reference>
<feature type="chain" id="PRO_5037479067" evidence="1">
    <location>
        <begin position="18"/>
        <end position="190"/>
    </location>
</feature>
<evidence type="ECO:0000313" key="3">
    <source>
        <dbReference type="Proteomes" id="UP000612855"/>
    </source>
</evidence>
<organism evidence="2 3">
    <name type="scientific">Primorskyibacter flagellatus</name>
    <dbReference type="NCBI Taxonomy" id="1387277"/>
    <lineage>
        <taxon>Bacteria</taxon>
        <taxon>Pseudomonadati</taxon>
        <taxon>Pseudomonadota</taxon>
        <taxon>Alphaproteobacteria</taxon>
        <taxon>Rhodobacterales</taxon>
        <taxon>Roseobacteraceae</taxon>
        <taxon>Primorskyibacter</taxon>
    </lineage>
</organism>
<dbReference type="AlphaFoldDB" id="A0A917AC76"/>
<keyword evidence="3" id="KW-1185">Reference proteome</keyword>
<dbReference type="RefSeq" id="WP_188478695.1">
    <property type="nucleotide sequence ID" value="NZ_BMFJ01000002.1"/>
</dbReference>
<keyword evidence="1" id="KW-0732">Signal</keyword>
<protein>
    <submittedName>
        <fullName evidence="2">Uncharacterized protein</fullName>
    </submittedName>
</protein>